<dbReference type="InParanoid" id="K5VXL8"/>
<name>K5VXL8_PHACS</name>
<dbReference type="RefSeq" id="XP_007394147.1">
    <property type="nucleotide sequence ID" value="XM_007394085.1"/>
</dbReference>
<evidence type="ECO:0000256" key="1">
    <source>
        <dbReference type="SAM" id="MobiDB-lite"/>
    </source>
</evidence>
<dbReference type="HOGENOM" id="CLU_2794758_0_0_1"/>
<organism evidence="2 3">
    <name type="scientific">Phanerochaete carnosa (strain HHB-10118-sp)</name>
    <name type="common">White-rot fungus</name>
    <name type="synonym">Peniophora carnosa</name>
    <dbReference type="NCBI Taxonomy" id="650164"/>
    <lineage>
        <taxon>Eukaryota</taxon>
        <taxon>Fungi</taxon>
        <taxon>Dikarya</taxon>
        <taxon>Basidiomycota</taxon>
        <taxon>Agaricomycotina</taxon>
        <taxon>Agaricomycetes</taxon>
        <taxon>Polyporales</taxon>
        <taxon>Phanerochaetaceae</taxon>
        <taxon>Phanerochaete</taxon>
    </lineage>
</organism>
<reference evidence="2 3" key="1">
    <citation type="journal article" date="2012" name="BMC Genomics">
        <title>Comparative genomics of the white-rot fungi, Phanerochaete carnosa and P. chrysosporium, to elucidate the genetic basis of the distinct wood types they colonize.</title>
        <authorList>
            <person name="Suzuki H."/>
            <person name="MacDonald J."/>
            <person name="Syed K."/>
            <person name="Salamov A."/>
            <person name="Hori C."/>
            <person name="Aerts A."/>
            <person name="Henrissat B."/>
            <person name="Wiebenga A."/>
            <person name="vanKuyk P.A."/>
            <person name="Barry K."/>
            <person name="Lindquist E."/>
            <person name="LaButti K."/>
            <person name="Lapidus A."/>
            <person name="Lucas S."/>
            <person name="Coutinho P."/>
            <person name="Gong Y."/>
            <person name="Samejima M."/>
            <person name="Mahadevan R."/>
            <person name="Abou-Zaid M."/>
            <person name="de Vries R.P."/>
            <person name="Igarashi K."/>
            <person name="Yadav J.S."/>
            <person name="Grigoriev I.V."/>
            <person name="Master E.R."/>
        </authorList>
    </citation>
    <scope>NUCLEOTIDE SEQUENCE [LARGE SCALE GENOMIC DNA]</scope>
    <source>
        <strain evidence="2 3">HHB-10118-sp</strain>
    </source>
</reference>
<sequence length="68" mass="7860">MDDKFERERFLVFALSTITTSPLFIWSRNCICLASAAGLVSPVETPGPRSHRGRQQPDLRAKERTRWR</sequence>
<feature type="region of interest" description="Disordered" evidence="1">
    <location>
        <begin position="42"/>
        <end position="68"/>
    </location>
</feature>
<dbReference type="KEGG" id="pco:PHACADRAFT_253346"/>
<dbReference type="Proteomes" id="UP000008370">
    <property type="component" value="Unassembled WGS sequence"/>
</dbReference>
<accession>K5VXL8</accession>
<protein>
    <submittedName>
        <fullName evidence="2">Uncharacterized protein</fullName>
    </submittedName>
</protein>
<dbReference type="GeneID" id="18915746"/>
<evidence type="ECO:0000313" key="2">
    <source>
        <dbReference type="EMBL" id="EKM56293.1"/>
    </source>
</evidence>
<dbReference type="EMBL" id="JH930471">
    <property type="protein sequence ID" value="EKM56293.1"/>
    <property type="molecule type" value="Genomic_DNA"/>
</dbReference>
<gene>
    <name evidence="2" type="ORF">PHACADRAFT_253346</name>
</gene>
<dbReference type="AlphaFoldDB" id="K5VXL8"/>
<keyword evidence="3" id="KW-1185">Reference proteome</keyword>
<feature type="compositionally biased region" description="Basic and acidic residues" evidence="1">
    <location>
        <begin position="55"/>
        <end position="68"/>
    </location>
</feature>
<evidence type="ECO:0000313" key="3">
    <source>
        <dbReference type="Proteomes" id="UP000008370"/>
    </source>
</evidence>
<proteinExistence type="predicted"/>